<organism evidence="2 3">
    <name type="scientific">Ophiocordyceps polyrhachis-furcata BCC 54312</name>
    <dbReference type="NCBI Taxonomy" id="1330021"/>
    <lineage>
        <taxon>Eukaryota</taxon>
        <taxon>Fungi</taxon>
        <taxon>Dikarya</taxon>
        <taxon>Ascomycota</taxon>
        <taxon>Pezizomycotina</taxon>
        <taxon>Sordariomycetes</taxon>
        <taxon>Hypocreomycetidae</taxon>
        <taxon>Hypocreales</taxon>
        <taxon>Ophiocordycipitaceae</taxon>
        <taxon>Ophiocordyceps</taxon>
    </lineage>
</organism>
<name>A0A367LQ18_9HYPO</name>
<comment type="caution">
    <text evidence="2">The sequence shown here is derived from an EMBL/GenBank/DDBJ whole genome shotgun (WGS) entry which is preliminary data.</text>
</comment>
<dbReference type="Proteomes" id="UP000253664">
    <property type="component" value="Unassembled WGS sequence"/>
</dbReference>
<evidence type="ECO:0000313" key="3">
    <source>
        <dbReference type="Proteomes" id="UP000253664"/>
    </source>
</evidence>
<dbReference type="AlphaFoldDB" id="A0A367LQ18"/>
<keyword evidence="1" id="KW-0472">Membrane</keyword>
<dbReference type="STRING" id="1330021.A0A367LQ18"/>
<gene>
    <name evidence="2" type="ORF">L249_2273</name>
</gene>
<proteinExistence type="predicted"/>
<evidence type="ECO:0000256" key="1">
    <source>
        <dbReference type="SAM" id="Phobius"/>
    </source>
</evidence>
<reference evidence="2 3" key="1">
    <citation type="journal article" date="2015" name="BMC Genomics">
        <title>Insights from the genome of Ophiocordyceps polyrhachis-furcata to pathogenicity and host specificity in insect fungi.</title>
        <authorList>
            <person name="Wichadakul D."/>
            <person name="Kobmoo N."/>
            <person name="Ingsriswang S."/>
            <person name="Tangphatsornruang S."/>
            <person name="Chantasingh D."/>
            <person name="Luangsa-ard J.J."/>
            <person name="Eurwilaichitr L."/>
        </authorList>
    </citation>
    <scope>NUCLEOTIDE SEQUENCE [LARGE SCALE GENOMIC DNA]</scope>
    <source>
        <strain evidence="2 3">BCC 54312</strain>
    </source>
</reference>
<feature type="transmembrane region" description="Helical" evidence="1">
    <location>
        <begin position="77"/>
        <end position="99"/>
    </location>
</feature>
<sequence length="142" mass="16780">MLATPIRRLAQAAKEQSALTSAAALTVIRNPYKAKKVWPPKFSELTCQQQLRFEKKLKRRLLLAHQKPKWDKAIKLIQFWAIVATIISFLFFSEFDFWGQEYKPSREMRKYVVTLFGLMDRDKQFENSLHSFPREESNPESK</sequence>
<dbReference type="OrthoDB" id="5278907at2759"/>
<keyword evidence="3" id="KW-1185">Reference proteome</keyword>
<accession>A0A367LQ18</accession>
<keyword evidence="1" id="KW-0812">Transmembrane</keyword>
<evidence type="ECO:0000313" key="2">
    <source>
        <dbReference type="EMBL" id="RCI16501.1"/>
    </source>
</evidence>
<protein>
    <submittedName>
        <fullName evidence="2">Uncharacterized protein</fullName>
    </submittedName>
</protein>
<dbReference type="EMBL" id="LKCN02000001">
    <property type="protein sequence ID" value="RCI16501.1"/>
    <property type="molecule type" value="Genomic_DNA"/>
</dbReference>
<keyword evidence="1" id="KW-1133">Transmembrane helix</keyword>